<organism evidence="3 4">
    <name type="scientific">Phytophthora sojae (strain P6497)</name>
    <name type="common">Soybean stem and root rot agent</name>
    <name type="synonym">Phytophthora megasperma f. sp. glycines</name>
    <dbReference type="NCBI Taxonomy" id="1094619"/>
    <lineage>
        <taxon>Eukaryota</taxon>
        <taxon>Sar</taxon>
        <taxon>Stramenopiles</taxon>
        <taxon>Oomycota</taxon>
        <taxon>Peronosporomycetes</taxon>
        <taxon>Peronosporales</taxon>
        <taxon>Peronosporaceae</taxon>
        <taxon>Phytophthora</taxon>
    </lineage>
</organism>
<dbReference type="InterPro" id="IPR030392">
    <property type="entry name" value="S74_ICA"/>
</dbReference>
<evidence type="ECO:0000256" key="1">
    <source>
        <dbReference type="SAM" id="MobiDB-lite"/>
    </source>
</evidence>
<dbReference type="SMR" id="G4ZCG7"/>
<dbReference type="GO" id="GO:0003700">
    <property type="term" value="F:DNA-binding transcription factor activity"/>
    <property type="evidence" value="ECO:0007669"/>
    <property type="project" value="TreeGrafter"/>
</dbReference>
<dbReference type="Pfam" id="PF13884">
    <property type="entry name" value="Peptidase_S74"/>
    <property type="match status" value="1"/>
</dbReference>
<dbReference type="EMBL" id="JH159154">
    <property type="protein sequence ID" value="EGZ16856.1"/>
    <property type="molecule type" value="Genomic_DNA"/>
</dbReference>
<dbReference type="PANTHER" id="PTHR13029:SF18">
    <property type="entry name" value="MYELIN REGULATORY FACTOR HOMOLOG 1"/>
    <property type="match status" value="1"/>
</dbReference>
<evidence type="ECO:0000259" key="2">
    <source>
        <dbReference type="PROSITE" id="PS51688"/>
    </source>
</evidence>
<proteinExistence type="predicted"/>
<dbReference type="Proteomes" id="UP000002640">
    <property type="component" value="Unassembled WGS sequence"/>
</dbReference>
<feature type="non-terminal residue" evidence="3">
    <location>
        <position position="449"/>
    </location>
</feature>
<dbReference type="RefSeq" id="XP_009525914.1">
    <property type="nucleotide sequence ID" value="XM_009527619.1"/>
</dbReference>
<sequence>MVQITTGLGSTSGTLTAVTAKAPSSGGVVIGSGDATAGVSGDIALQSGSSSSFSTGTVRVLAGTSTSLNGGDVVIKSGEGSTHGGNIDIVSGAASAPTGSGGHVTLKSGGGDIVVSGTDAAASHMSVSGDGSVSVKADTSSSMEIRGGDSLNISVQTGELTVSHGETKVPGGVIWRLQPDKMISHVPAQITEITYPSDRRIKTDIEDVDEDDILQRIQTLEVKKYRYSEMWREIRGIPDVTVRGVIAQQVEETFPEYVTVSTLTLPEKNFSLEQFHEVNKQQITMDLIAAIHAQHKRFKVGPNSEAQSGRIDIATADAGSYVNASPTGSSGDVSIETGSSSYSTSGGIFISTGDSMAGDGGSLVLEAGSSQGSGTAAGSVVIASGENFENPGDVNLQTPDSRGSRNSGSISVTTGWSAVGESGSIAVSTGDSFAGSKGTVDVTSATTRV</sequence>
<gene>
    <name evidence="3" type="ORF">PHYSODRAFT_500080</name>
</gene>
<dbReference type="GeneID" id="20657785"/>
<evidence type="ECO:0000313" key="3">
    <source>
        <dbReference type="EMBL" id="EGZ16856.1"/>
    </source>
</evidence>
<dbReference type="PROSITE" id="PS51688">
    <property type="entry name" value="ICA"/>
    <property type="match status" value="1"/>
</dbReference>
<dbReference type="InParanoid" id="G4ZCG7"/>
<feature type="domain" description="Peptidase S74" evidence="2">
    <location>
        <begin position="197"/>
        <end position="311"/>
    </location>
</feature>
<name>G4ZCG7_PHYSP</name>
<dbReference type="InterPro" id="IPR051577">
    <property type="entry name" value="MRF-like"/>
</dbReference>
<dbReference type="AlphaFoldDB" id="G4ZCG7"/>
<dbReference type="GO" id="GO:0043565">
    <property type="term" value="F:sequence-specific DNA binding"/>
    <property type="evidence" value="ECO:0007669"/>
    <property type="project" value="TreeGrafter"/>
</dbReference>
<dbReference type="GO" id="GO:0045893">
    <property type="term" value="P:positive regulation of DNA-templated transcription"/>
    <property type="evidence" value="ECO:0007669"/>
    <property type="project" value="TreeGrafter"/>
</dbReference>
<dbReference type="GO" id="GO:0005789">
    <property type="term" value="C:endoplasmic reticulum membrane"/>
    <property type="evidence" value="ECO:0007669"/>
    <property type="project" value="TreeGrafter"/>
</dbReference>
<feature type="region of interest" description="Disordered" evidence="1">
    <location>
        <begin position="386"/>
        <end position="409"/>
    </location>
</feature>
<dbReference type="PANTHER" id="PTHR13029">
    <property type="match status" value="1"/>
</dbReference>
<feature type="compositionally biased region" description="Polar residues" evidence="1">
    <location>
        <begin position="395"/>
        <end position="409"/>
    </location>
</feature>
<evidence type="ECO:0000313" key="4">
    <source>
        <dbReference type="Proteomes" id="UP000002640"/>
    </source>
</evidence>
<reference evidence="3 4" key="1">
    <citation type="journal article" date="2006" name="Science">
        <title>Phytophthora genome sequences uncover evolutionary origins and mechanisms of pathogenesis.</title>
        <authorList>
            <person name="Tyler B.M."/>
            <person name="Tripathy S."/>
            <person name="Zhang X."/>
            <person name="Dehal P."/>
            <person name="Jiang R.H."/>
            <person name="Aerts A."/>
            <person name="Arredondo F.D."/>
            <person name="Baxter L."/>
            <person name="Bensasson D."/>
            <person name="Beynon J.L."/>
            <person name="Chapman J."/>
            <person name="Damasceno C.M."/>
            <person name="Dorrance A.E."/>
            <person name="Dou D."/>
            <person name="Dickerman A.W."/>
            <person name="Dubchak I.L."/>
            <person name="Garbelotto M."/>
            <person name="Gijzen M."/>
            <person name="Gordon S.G."/>
            <person name="Govers F."/>
            <person name="Grunwald N.J."/>
            <person name="Huang W."/>
            <person name="Ivors K.L."/>
            <person name="Jones R.W."/>
            <person name="Kamoun S."/>
            <person name="Krampis K."/>
            <person name="Lamour K.H."/>
            <person name="Lee M.K."/>
            <person name="McDonald W.H."/>
            <person name="Medina M."/>
            <person name="Meijer H.J."/>
            <person name="Nordberg E.K."/>
            <person name="Maclean D.J."/>
            <person name="Ospina-Giraldo M.D."/>
            <person name="Morris P.F."/>
            <person name="Phuntumart V."/>
            <person name="Putnam N.H."/>
            <person name="Rash S."/>
            <person name="Rose J.K."/>
            <person name="Sakihama Y."/>
            <person name="Salamov A.A."/>
            <person name="Savidor A."/>
            <person name="Scheuring C.F."/>
            <person name="Smith B.M."/>
            <person name="Sobral B.W."/>
            <person name="Terry A."/>
            <person name="Torto-Alalibo T.A."/>
            <person name="Win J."/>
            <person name="Xu Z."/>
            <person name="Zhang H."/>
            <person name="Grigoriev I.V."/>
            <person name="Rokhsar D.S."/>
            <person name="Boore J.L."/>
        </authorList>
    </citation>
    <scope>NUCLEOTIDE SEQUENCE [LARGE SCALE GENOMIC DNA]</scope>
    <source>
        <strain evidence="3 4">P6497</strain>
    </source>
</reference>
<dbReference type="GO" id="GO:0016540">
    <property type="term" value="P:protein autoprocessing"/>
    <property type="evidence" value="ECO:0007669"/>
    <property type="project" value="TreeGrafter"/>
</dbReference>
<dbReference type="KEGG" id="psoj:PHYSODRAFT_500080"/>
<dbReference type="OMA" id="QITEITY"/>
<keyword evidence="4" id="KW-1185">Reference proteome</keyword>
<protein>
    <recommendedName>
        <fullName evidence="2">Peptidase S74 domain-containing protein</fullName>
    </recommendedName>
</protein>
<accession>G4ZCG7</accession>
<dbReference type="GO" id="GO:0005634">
    <property type="term" value="C:nucleus"/>
    <property type="evidence" value="ECO:0007669"/>
    <property type="project" value="TreeGrafter"/>
</dbReference>